<dbReference type="Proteomes" id="UP001165960">
    <property type="component" value="Unassembled WGS sequence"/>
</dbReference>
<dbReference type="EMBL" id="QTSX02002944">
    <property type="protein sequence ID" value="KAJ9072973.1"/>
    <property type="molecule type" value="Genomic_DNA"/>
</dbReference>
<evidence type="ECO:0000313" key="2">
    <source>
        <dbReference type="Proteomes" id="UP001165960"/>
    </source>
</evidence>
<comment type="caution">
    <text evidence="1">The sequence shown here is derived from an EMBL/GenBank/DDBJ whole genome shotgun (WGS) entry which is preliminary data.</text>
</comment>
<name>A0ACC2TED1_9FUNG</name>
<evidence type="ECO:0000313" key="1">
    <source>
        <dbReference type="EMBL" id="KAJ9072973.1"/>
    </source>
</evidence>
<organism evidence="1 2">
    <name type="scientific">Entomophthora muscae</name>
    <dbReference type="NCBI Taxonomy" id="34485"/>
    <lineage>
        <taxon>Eukaryota</taxon>
        <taxon>Fungi</taxon>
        <taxon>Fungi incertae sedis</taxon>
        <taxon>Zoopagomycota</taxon>
        <taxon>Entomophthoromycotina</taxon>
        <taxon>Entomophthoromycetes</taxon>
        <taxon>Entomophthorales</taxon>
        <taxon>Entomophthoraceae</taxon>
        <taxon>Entomophthora</taxon>
    </lineage>
</organism>
<accession>A0ACC2TED1</accession>
<keyword evidence="2" id="KW-1185">Reference proteome</keyword>
<proteinExistence type="predicted"/>
<protein>
    <submittedName>
        <fullName evidence="1">Uncharacterized protein</fullName>
    </submittedName>
</protein>
<gene>
    <name evidence="1" type="ORF">DSO57_1021456</name>
</gene>
<reference evidence="1" key="1">
    <citation type="submission" date="2022-04" db="EMBL/GenBank/DDBJ databases">
        <title>Genome of the entomopathogenic fungus Entomophthora muscae.</title>
        <authorList>
            <person name="Elya C."/>
            <person name="Lovett B.R."/>
            <person name="Lee E."/>
            <person name="Macias A.M."/>
            <person name="Hajek A.E."/>
            <person name="De Bivort B.L."/>
            <person name="Kasson M.T."/>
            <person name="De Fine Licht H.H."/>
            <person name="Stajich J.E."/>
        </authorList>
    </citation>
    <scope>NUCLEOTIDE SEQUENCE</scope>
    <source>
        <strain evidence="1">Berkeley</strain>
    </source>
</reference>
<sequence length="78" mass="8798">MAFQAWSFTPSGEQLTFDVSCDIAFFAAKKDSKVAVKNRCPLPLIDNLFVALTGAKVYSNIDITTWYNQVRIDHRNTP</sequence>